<name>A0ABW1CHI1_9ACTN</name>
<feature type="region of interest" description="Disordered" evidence="1">
    <location>
        <begin position="1"/>
        <end position="30"/>
    </location>
</feature>
<evidence type="ECO:0000313" key="3">
    <source>
        <dbReference type="Proteomes" id="UP001596058"/>
    </source>
</evidence>
<protein>
    <submittedName>
        <fullName evidence="2">Uncharacterized protein</fullName>
    </submittedName>
</protein>
<reference evidence="3" key="1">
    <citation type="journal article" date="2019" name="Int. J. Syst. Evol. Microbiol.">
        <title>The Global Catalogue of Microorganisms (GCM) 10K type strain sequencing project: providing services to taxonomists for standard genome sequencing and annotation.</title>
        <authorList>
            <consortium name="The Broad Institute Genomics Platform"/>
            <consortium name="The Broad Institute Genome Sequencing Center for Infectious Disease"/>
            <person name="Wu L."/>
            <person name="Ma J."/>
        </authorList>
    </citation>
    <scope>NUCLEOTIDE SEQUENCE [LARGE SCALE GENOMIC DNA]</scope>
    <source>
        <strain evidence="3">CCUG 53903</strain>
    </source>
</reference>
<evidence type="ECO:0000313" key="2">
    <source>
        <dbReference type="EMBL" id="MFC5824110.1"/>
    </source>
</evidence>
<gene>
    <name evidence="2" type="ORF">ACFPZ3_09640</name>
</gene>
<dbReference type="Proteomes" id="UP001596058">
    <property type="component" value="Unassembled WGS sequence"/>
</dbReference>
<accession>A0ABW1CHI1</accession>
<dbReference type="RefSeq" id="WP_379513642.1">
    <property type="nucleotide sequence ID" value="NZ_JBHSPA010000013.1"/>
</dbReference>
<dbReference type="EMBL" id="JBHSPA010000013">
    <property type="protein sequence ID" value="MFC5824110.1"/>
    <property type="molecule type" value="Genomic_DNA"/>
</dbReference>
<evidence type="ECO:0000256" key="1">
    <source>
        <dbReference type="SAM" id="MobiDB-lite"/>
    </source>
</evidence>
<comment type="caution">
    <text evidence="2">The sequence shown here is derived from an EMBL/GenBank/DDBJ whole genome shotgun (WGS) entry which is preliminary data.</text>
</comment>
<organism evidence="2 3">
    <name type="scientific">Nonomuraea insulae</name>
    <dbReference type="NCBI Taxonomy" id="1616787"/>
    <lineage>
        <taxon>Bacteria</taxon>
        <taxon>Bacillati</taxon>
        <taxon>Actinomycetota</taxon>
        <taxon>Actinomycetes</taxon>
        <taxon>Streptosporangiales</taxon>
        <taxon>Streptosporangiaceae</taxon>
        <taxon>Nonomuraea</taxon>
    </lineage>
</organism>
<proteinExistence type="predicted"/>
<keyword evidence="3" id="KW-1185">Reference proteome</keyword>
<sequence length="56" mass="5767">MTKVGWAEMATARPASEVSTTGRHRTGGRGRSLVQVGIDDEDLAEGAVTGRDGGVP</sequence>